<keyword evidence="2" id="KW-1185">Reference proteome</keyword>
<gene>
    <name evidence="1" type="ORF">KP509_22G011200</name>
</gene>
<accession>A0A8T2S4R1</accession>
<dbReference type="EMBL" id="CM035427">
    <property type="protein sequence ID" value="KAH7306427.1"/>
    <property type="molecule type" value="Genomic_DNA"/>
</dbReference>
<name>A0A8T2S4R1_CERRI</name>
<protein>
    <submittedName>
        <fullName evidence="1">Uncharacterized protein</fullName>
    </submittedName>
</protein>
<dbReference type="AlphaFoldDB" id="A0A8T2S4R1"/>
<comment type="caution">
    <text evidence="1">The sequence shown here is derived from an EMBL/GenBank/DDBJ whole genome shotgun (WGS) entry which is preliminary data.</text>
</comment>
<evidence type="ECO:0000313" key="2">
    <source>
        <dbReference type="Proteomes" id="UP000825935"/>
    </source>
</evidence>
<dbReference type="Proteomes" id="UP000825935">
    <property type="component" value="Chromosome 22"/>
</dbReference>
<sequence length="97" mass="11344">MHEKQEDLKPIDRLNMTVASFSRTSRKMNHNDLKTKKIEEDAEFSPENLEDEDDFTTLEADEALITEEERNEELLALEKEGSLPLEELLKMYSSRRG</sequence>
<proteinExistence type="predicted"/>
<organism evidence="1 2">
    <name type="scientific">Ceratopteris richardii</name>
    <name type="common">Triangle waterfern</name>
    <dbReference type="NCBI Taxonomy" id="49495"/>
    <lineage>
        <taxon>Eukaryota</taxon>
        <taxon>Viridiplantae</taxon>
        <taxon>Streptophyta</taxon>
        <taxon>Embryophyta</taxon>
        <taxon>Tracheophyta</taxon>
        <taxon>Polypodiopsida</taxon>
        <taxon>Polypodiidae</taxon>
        <taxon>Polypodiales</taxon>
        <taxon>Pteridineae</taxon>
        <taxon>Pteridaceae</taxon>
        <taxon>Parkerioideae</taxon>
        <taxon>Ceratopteris</taxon>
    </lineage>
</organism>
<evidence type="ECO:0000313" key="1">
    <source>
        <dbReference type="EMBL" id="KAH7306427.1"/>
    </source>
</evidence>
<reference evidence="1" key="1">
    <citation type="submission" date="2021-08" db="EMBL/GenBank/DDBJ databases">
        <title>WGS assembly of Ceratopteris richardii.</title>
        <authorList>
            <person name="Marchant D.B."/>
            <person name="Chen G."/>
            <person name="Jenkins J."/>
            <person name="Shu S."/>
            <person name="Leebens-Mack J."/>
            <person name="Grimwood J."/>
            <person name="Schmutz J."/>
            <person name="Soltis P."/>
            <person name="Soltis D."/>
            <person name="Chen Z.-H."/>
        </authorList>
    </citation>
    <scope>NUCLEOTIDE SEQUENCE</scope>
    <source>
        <strain evidence="1">Whitten #5841</strain>
        <tissue evidence="1">Leaf</tissue>
    </source>
</reference>